<dbReference type="KEGG" id="tim:GMBLW1_44610"/>
<evidence type="ECO:0000313" key="1">
    <source>
        <dbReference type="EMBL" id="VIP04732.1"/>
    </source>
</evidence>
<reference evidence="1" key="1">
    <citation type="submission" date="2019-04" db="EMBL/GenBank/DDBJ databases">
        <authorList>
            <consortium name="Science for Life Laboratories"/>
        </authorList>
    </citation>
    <scope>NUCLEOTIDE SEQUENCE</scope>
    <source>
        <strain evidence="1">MBLW1</strain>
    </source>
</reference>
<sequence length="104" mass="11270">MKTAIIAYDLKHIKPDDNARVKRALESYANAHAVLSGLDVFSPFPRWVDLKLPDTTLIVTIANPNVTAAQLASEVAGVIKSQNATVGKIFVAFLSTSDDFLVNE</sequence>
<proteinExistence type="predicted"/>
<organism evidence="1">
    <name type="scientific">Tuwongella immobilis</name>
    <dbReference type="NCBI Taxonomy" id="692036"/>
    <lineage>
        <taxon>Bacteria</taxon>
        <taxon>Pseudomonadati</taxon>
        <taxon>Planctomycetota</taxon>
        <taxon>Planctomycetia</taxon>
        <taxon>Gemmatales</taxon>
        <taxon>Gemmataceae</taxon>
        <taxon>Tuwongella</taxon>
    </lineage>
</organism>
<protein>
    <submittedName>
        <fullName evidence="1">Uncharacterized protein</fullName>
    </submittedName>
</protein>
<dbReference type="EMBL" id="LR586016">
    <property type="protein sequence ID" value="VIP04732.1"/>
    <property type="molecule type" value="Genomic_DNA"/>
</dbReference>
<evidence type="ECO:0000313" key="2">
    <source>
        <dbReference type="Proteomes" id="UP000464378"/>
    </source>
</evidence>
<dbReference type="AlphaFoldDB" id="A0A6C2YV30"/>
<gene>
    <name evidence="1" type="ORF">GMBLW1_44610</name>
</gene>
<dbReference type="InParanoid" id="A0A6C2YV30"/>
<name>A0A6C2YV30_9BACT</name>
<dbReference type="Proteomes" id="UP000464378">
    <property type="component" value="Chromosome"/>
</dbReference>
<dbReference type="RefSeq" id="WP_162659773.1">
    <property type="nucleotide sequence ID" value="NZ_LR593887.1"/>
</dbReference>
<dbReference type="EMBL" id="LR593887">
    <property type="protein sequence ID" value="VTS06823.1"/>
    <property type="molecule type" value="Genomic_DNA"/>
</dbReference>
<accession>A0A6C2YV30</accession>
<keyword evidence="2" id="KW-1185">Reference proteome</keyword>